<gene>
    <name evidence="2" type="ORF">BSR29_05350</name>
</gene>
<feature type="transmembrane region" description="Helical" evidence="1">
    <location>
        <begin position="74"/>
        <end position="92"/>
    </location>
</feature>
<name>A0A1Q5PLI0_9ACTO</name>
<accession>A0A1Q5PLI0</accession>
<reference evidence="2 3" key="1">
    <citation type="submission" date="2016-11" db="EMBL/GenBank/DDBJ databases">
        <title>Actinomyces gypaetusis sp. nov. isolated from the vulture Gypaetus barbatus in Qinghai Tibet Plateau China.</title>
        <authorList>
            <person name="Meng X."/>
        </authorList>
    </citation>
    <scope>NUCLEOTIDE SEQUENCE [LARGE SCALE GENOMIC DNA]</scope>
    <source>
        <strain evidence="2 3">VUL4_2</strain>
    </source>
</reference>
<keyword evidence="3" id="KW-1185">Reference proteome</keyword>
<comment type="caution">
    <text evidence="2">The sequence shown here is derived from an EMBL/GenBank/DDBJ whole genome shotgun (WGS) entry which is preliminary data.</text>
</comment>
<evidence type="ECO:0000256" key="1">
    <source>
        <dbReference type="SAM" id="Phobius"/>
    </source>
</evidence>
<feature type="transmembrane region" description="Helical" evidence="1">
    <location>
        <begin position="12"/>
        <end position="28"/>
    </location>
</feature>
<keyword evidence="1" id="KW-0472">Membrane</keyword>
<keyword evidence="1" id="KW-1133">Transmembrane helix</keyword>
<dbReference type="AlphaFoldDB" id="A0A1Q5PLI0"/>
<dbReference type="RefSeq" id="WP_073709271.1">
    <property type="nucleotide sequence ID" value="NZ_MQSV01000003.1"/>
</dbReference>
<dbReference type="Proteomes" id="UP000186785">
    <property type="component" value="Unassembled WGS sequence"/>
</dbReference>
<dbReference type="EMBL" id="MQSV01000003">
    <property type="protein sequence ID" value="OKL47911.1"/>
    <property type="molecule type" value="Genomic_DNA"/>
</dbReference>
<keyword evidence="1" id="KW-0812">Transmembrane</keyword>
<sequence length="96" mass="10773">MNTEVPDVKIYFLIIVVSLAIILPLKLIETGLKNKIATLILAIDGAYNIKDHRPDLNLDQATLLAMLREQLKKYRTLFAAFLGALIFLPRQLPTVA</sequence>
<evidence type="ECO:0000313" key="2">
    <source>
        <dbReference type="EMBL" id="OKL47911.1"/>
    </source>
</evidence>
<organism evidence="2 3">
    <name type="scientific">Boudabousia liubingyangii</name>
    <dbReference type="NCBI Taxonomy" id="1921764"/>
    <lineage>
        <taxon>Bacteria</taxon>
        <taxon>Bacillati</taxon>
        <taxon>Actinomycetota</taxon>
        <taxon>Actinomycetes</taxon>
        <taxon>Actinomycetales</taxon>
        <taxon>Actinomycetaceae</taxon>
        <taxon>Boudabousia</taxon>
    </lineage>
</organism>
<protein>
    <submittedName>
        <fullName evidence="2">Uncharacterized protein</fullName>
    </submittedName>
</protein>
<evidence type="ECO:0000313" key="3">
    <source>
        <dbReference type="Proteomes" id="UP000186785"/>
    </source>
</evidence>
<proteinExistence type="predicted"/>